<feature type="transmembrane region" description="Helical" evidence="1">
    <location>
        <begin position="29"/>
        <end position="46"/>
    </location>
</feature>
<dbReference type="RefSeq" id="WP_119432743.1">
    <property type="nucleotide sequence ID" value="NZ_QWGE01000004.1"/>
</dbReference>
<sequence>MTAAILIITGVFAAISTYFMNVRLKQGPVRASALLSLLVGLFFYFFPELLSPRLTENIPVVFIGASFIGMVSSNVVSNYLLVGVSGLIFSLIYLNTSTFFAGYGGGLGTAACISLLVAISLPFFIKKHKVSNGYLVLRKLIFKRNKN</sequence>
<keyword evidence="1" id="KW-0812">Transmembrane</keyword>
<proteinExistence type="predicted"/>
<keyword evidence="1" id="KW-0472">Membrane</keyword>
<name>A0A399RYF9_9BACT</name>
<organism evidence="2 3">
    <name type="scientific">Pontibacter oryzae</name>
    <dbReference type="NCBI Taxonomy" id="2304593"/>
    <lineage>
        <taxon>Bacteria</taxon>
        <taxon>Pseudomonadati</taxon>
        <taxon>Bacteroidota</taxon>
        <taxon>Cytophagia</taxon>
        <taxon>Cytophagales</taxon>
        <taxon>Hymenobacteraceae</taxon>
        <taxon>Pontibacter</taxon>
    </lineage>
</organism>
<dbReference type="AlphaFoldDB" id="A0A399RYF9"/>
<keyword evidence="1" id="KW-1133">Transmembrane helix</keyword>
<dbReference type="OrthoDB" id="768533at2"/>
<reference evidence="3" key="1">
    <citation type="submission" date="2018-08" db="EMBL/GenBank/DDBJ databases">
        <title>Mucilaginibacter sp. MYSH2.</title>
        <authorList>
            <person name="Seo T."/>
        </authorList>
    </citation>
    <scope>NUCLEOTIDE SEQUENCE [LARGE SCALE GENOMIC DNA]</scope>
    <source>
        <strain evidence="3">KIRAN</strain>
    </source>
</reference>
<gene>
    <name evidence="2" type="ORF">D1627_13300</name>
</gene>
<evidence type="ECO:0000256" key="1">
    <source>
        <dbReference type="SAM" id="Phobius"/>
    </source>
</evidence>
<feature type="transmembrane region" description="Helical" evidence="1">
    <location>
        <begin position="58"/>
        <end position="80"/>
    </location>
</feature>
<dbReference type="Proteomes" id="UP000266005">
    <property type="component" value="Unassembled WGS sequence"/>
</dbReference>
<protein>
    <submittedName>
        <fullName evidence="2">Uncharacterized protein</fullName>
    </submittedName>
</protein>
<dbReference type="EMBL" id="QWGE01000004">
    <property type="protein sequence ID" value="RIJ36806.1"/>
    <property type="molecule type" value="Genomic_DNA"/>
</dbReference>
<evidence type="ECO:0000313" key="2">
    <source>
        <dbReference type="EMBL" id="RIJ36806.1"/>
    </source>
</evidence>
<keyword evidence="3" id="KW-1185">Reference proteome</keyword>
<accession>A0A399RYF9</accession>
<comment type="caution">
    <text evidence="2">The sequence shown here is derived from an EMBL/GenBank/DDBJ whole genome shotgun (WGS) entry which is preliminary data.</text>
</comment>
<evidence type="ECO:0000313" key="3">
    <source>
        <dbReference type="Proteomes" id="UP000266005"/>
    </source>
</evidence>
<feature type="transmembrane region" description="Helical" evidence="1">
    <location>
        <begin position="100"/>
        <end position="125"/>
    </location>
</feature>